<gene>
    <name evidence="1" type="ORF">APZ42_008000</name>
</gene>
<dbReference type="Proteomes" id="UP000076858">
    <property type="component" value="Unassembled WGS sequence"/>
</dbReference>
<organism evidence="1 2">
    <name type="scientific">Daphnia magna</name>
    <dbReference type="NCBI Taxonomy" id="35525"/>
    <lineage>
        <taxon>Eukaryota</taxon>
        <taxon>Metazoa</taxon>
        <taxon>Ecdysozoa</taxon>
        <taxon>Arthropoda</taxon>
        <taxon>Crustacea</taxon>
        <taxon>Branchiopoda</taxon>
        <taxon>Diplostraca</taxon>
        <taxon>Cladocera</taxon>
        <taxon>Anomopoda</taxon>
        <taxon>Daphniidae</taxon>
        <taxon>Daphnia</taxon>
    </lineage>
</organism>
<evidence type="ECO:0000313" key="2">
    <source>
        <dbReference type="Proteomes" id="UP000076858"/>
    </source>
</evidence>
<protein>
    <submittedName>
        <fullName evidence="1">Uncharacterized protein</fullName>
    </submittedName>
</protein>
<name>A0A164EY11_9CRUS</name>
<evidence type="ECO:0000313" key="1">
    <source>
        <dbReference type="EMBL" id="KZR97239.1"/>
    </source>
</evidence>
<dbReference type="EMBL" id="LRGB01022199">
    <property type="protein sequence ID" value="KZR97239.1"/>
    <property type="molecule type" value="Genomic_DNA"/>
</dbReference>
<reference evidence="1 2" key="1">
    <citation type="submission" date="2016-03" db="EMBL/GenBank/DDBJ databases">
        <title>EvidentialGene: Evidence-directed Construction of Genes on Genomes.</title>
        <authorList>
            <person name="Gilbert D.G."/>
            <person name="Choi J.-H."/>
            <person name="Mockaitis K."/>
            <person name="Colbourne J."/>
            <person name="Pfrender M."/>
        </authorList>
    </citation>
    <scope>NUCLEOTIDE SEQUENCE [LARGE SCALE GENOMIC DNA]</scope>
    <source>
        <strain evidence="1 2">Xinb3</strain>
        <tissue evidence="1">Complete organism</tissue>
    </source>
</reference>
<comment type="caution">
    <text evidence="1">The sequence shown here is derived from an EMBL/GenBank/DDBJ whole genome shotgun (WGS) entry which is preliminary data.</text>
</comment>
<accession>A0A164EY11</accession>
<dbReference type="AlphaFoldDB" id="A0A164EY11"/>
<proteinExistence type="predicted"/>
<feature type="non-terminal residue" evidence="1">
    <location>
        <position position="46"/>
    </location>
</feature>
<sequence length="46" mass="5057">MFGHDTAALKCNLTLQSSIPAQSRFPCPSYSPTIPQSFLPTSFVRI</sequence>
<keyword evidence="2" id="KW-1185">Reference proteome</keyword>